<dbReference type="EMBL" id="JAFNEN010000239">
    <property type="protein sequence ID" value="KAG8188396.1"/>
    <property type="molecule type" value="Genomic_DNA"/>
</dbReference>
<keyword evidence="1" id="KW-0472">Membrane</keyword>
<dbReference type="Proteomes" id="UP000827092">
    <property type="component" value="Unassembled WGS sequence"/>
</dbReference>
<reference evidence="2 3" key="1">
    <citation type="journal article" date="2022" name="Nat. Ecol. Evol.">
        <title>A masculinizing supergene underlies an exaggerated male reproductive morph in a spider.</title>
        <authorList>
            <person name="Hendrickx F."/>
            <person name="De Corte Z."/>
            <person name="Sonet G."/>
            <person name="Van Belleghem S.M."/>
            <person name="Kostlbacher S."/>
            <person name="Vangestel C."/>
        </authorList>
    </citation>
    <scope>NUCLEOTIDE SEQUENCE [LARGE SCALE GENOMIC DNA]</scope>
    <source>
        <strain evidence="2">W744_W776</strain>
    </source>
</reference>
<dbReference type="AlphaFoldDB" id="A0AAV6UY18"/>
<evidence type="ECO:0000256" key="1">
    <source>
        <dbReference type="SAM" id="Phobius"/>
    </source>
</evidence>
<keyword evidence="3" id="KW-1185">Reference proteome</keyword>
<evidence type="ECO:0000313" key="2">
    <source>
        <dbReference type="EMBL" id="KAG8188396.1"/>
    </source>
</evidence>
<evidence type="ECO:0000313" key="3">
    <source>
        <dbReference type="Proteomes" id="UP000827092"/>
    </source>
</evidence>
<protein>
    <submittedName>
        <fullName evidence="2">Uncharacterized protein</fullName>
    </submittedName>
</protein>
<comment type="caution">
    <text evidence="2">The sequence shown here is derived from an EMBL/GenBank/DDBJ whole genome shotgun (WGS) entry which is preliminary data.</text>
</comment>
<accession>A0AAV6UY18</accession>
<name>A0AAV6UY18_9ARAC</name>
<keyword evidence="1" id="KW-1133">Transmembrane helix</keyword>
<keyword evidence="1" id="KW-0812">Transmembrane</keyword>
<proteinExistence type="predicted"/>
<feature type="transmembrane region" description="Helical" evidence="1">
    <location>
        <begin position="64"/>
        <end position="85"/>
    </location>
</feature>
<sequence>MTLRPRKNHFTLTGSEPQRLKIKVLLHRQRKDRDHLKDSLCLREKKDADKLSLEIACHRSRNKAANFLIVLSLDTCCFYSFWWSLCV</sequence>
<organism evidence="2 3">
    <name type="scientific">Oedothorax gibbosus</name>
    <dbReference type="NCBI Taxonomy" id="931172"/>
    <lineage>
        <taxon>Eukaryota</taxon>
        <taxon>Metazoa</taxon>
        <taxon>Ecdysozoa</taxon>
        <taxon>Arthropoda</taxon>
        <taxon>Chelicerata</taxon>
        <taxon>Arachnida</taxon>
        <taxon>Araneae</taxon>
        <taxon>Araneomorphae</taxon>
        <taxon>Entelegynae</taxon>
        <taxon>Araneoidea</taxon>
        <taxon>Linyphiidae</taxon>
        <taxon>Erigoninae</taxon>
        <taxon>Oedothorax</taxon>
    </lineage>
</organism>
<gene>
    <name evidence="2" type="ORF">JTE90_019297</name>
</gene>